<dbReference type="PRINTS" id="PR00259">
    <property type="entry name" value="TMFOUR"/>
</dbReference>
<dbReference type="EMBL" id="JAUCMX010000018">
    <property type="protein sequence ID" value="KAK3517818.1"/>
    <property type="molecule type" value="Genomic_DNA"/>
</dbReference>
<comment type="caution">
    <text evidence="6">The sequence shown here is derived from an EMBL/GenBank/DDBJ whole genome shotgun (WGS) entry which is preliminary data.</text>
</comment>
<keyword evidence="3 5" id="KW-1133">Transmembrane helix</keyword>
<evidence type="ECO:0000256" key="3">
    <source>
        <dbReference type="ARBA" id="ARBA00022989"/>
    </source>
</evidence>
<evidence type="ECO:0000256" key="4">
    <source>
        <dbReference type="ARBA" id="ARBA00023136"/>
    </source>
</evidence>
<evidence type="ECO:0000256" key="5">
    <source>
        <dbReference type="SAM" id="Phobius"/>
    </source>
</evidence>
<dbReference type="InterPro" id="IPR008952">
    <property type="entry name" value="Tetraspanin_EC2_sf"/>
</dbReference>
<comment type="subcellular location">
    <subcellularLocation>
        <location evidence="1">Membrane</location>
        <topology evidence="1">Multi-pass membrane protein</topology>
    </subcellularLocation>
</comment>
<proteinExistence type="predicted"/>
<dbReference type="PANTHER" id="PTHR19282">
    <property type="entry name" value="TETRASPANIN"/>
    <property type="match status" value="1"/>
</dbReference>
<evidence type="ECO:0000313" key="6">
    <source>
        <dbReference type="EMBL" id="KAK3517818.1"/>
    </source>
</evidence>
<dbReference type="Proteomes" id="UP001274896">
    <property type="component" value="Unassembled WGS sequence"/>
</dbReference>
<dbReference type="GO" id="GO:0005886">
    <property type="term" value="C:plasma membrane"/>
    <property type="evidence" value="ECO:0007669"/>
    <property type="project" value="TreeGrafter"/>
</dbReference>
<feature type="transmembrane region" description="Helical" evidence="5">
    <location>
        <begin position="216"/>
        <end position="241"/>
    </location>
</feature>
<evidence type="ECO:0008006" key="8">
    <source>
        <dbReference type="Google" id="ProtNLM"/>
    </source>
</evidence>
<dbReference type="InterPro" id="IPR018499">
    <property type="entry name" value="Tetraspanin/Peripherin"/>
</dbReference>
<dbReference type="Gene3D" id="1.10.1450.10">
    <property type="entry name" value="Tetraspanin"/>
    <property type="match status" value="1"/>
</dbReference>
<keyword evidence="4 5" id="KW-0472">Membrane</keyword>
<feature type="transmembrane region" description="Helical" evidence="5">
    <location>
        <begin position="57"/>
        <end position="79"/>
    </location>
</feature>
<dbReference type="Pfam" id="PF00335">
    <property type="entry name" value="Tetraspanin"/>
    <property type="match status" value="1"/>
</dbReference>
<gene>
    <name evidence="6" type="ORF">QTP70_018971</name>
</gene>
<protein>
    <recommendedName>
        <fullName evidence="8">Tetraspanin</fullName>
    </recommendedName>
</protein>
<dbReference type="PANTHER" id="PTHR19282:SF527">
    <property type="entry name" value="TETRASPANIN"/>
    <property type="match status" value="1"/>
</dbReference>
<sequence>MKAEDKLQIGKFLFMLINSFFVILGISLFGSSLWILFDTSSVITVLNNETDLEVAAGGLFVIGLVVVGVSMLGCIGVHLENKCFIAVYMGFLIAIIFGELFITFLLLLKQSHIEKFLTDSVDAIISMYGVNATQSTWSLLDRVQQSAKCCGRQNASDWETNKFIQLQNTSDLYPCSCFNESCPVFLADEMYQFGNGTHIYTMGCEEKLKDWFEKNVFVIVGMSLALLFIQILQFILGLSICRNIVPKIRHKQPENLLDEMDENPASRSEPQQNDVDYHQDYRHQPMHNVYNQGQGEYQDPGPQPQHRHDIHAYEPRQKDEYDDVGQTSQMYQHHRGPVHNRYVYNQRPEDGSTEQYNDATYDRFQEQQYRYERDLQHRQSYNGNYNRGYDHDDGITY</sequence>
<name>A0AAE0QBW3_9TELE</name>
<accession>A0AAE0QBW3</accession>
<feature type="transmembrane region" description="Helical" evidence="5">
    <location>
        <begin position="86"/>
        <end position="108"/>
    </location>
</feature>
<evidence type="ECO:0000256" key="1">
    <source>
        <dbReference type="ARBA" id="ARBA00004141"/>
    </source>
</evidence>
<keyword evidence="7" id="KW-1185">Reference proteome</keyword>
<organism evidence="6 7">
    <name type="scientific">Hemibagrus guttatus</name>
    <dbReference type="NCBI Taxonomy" id="175788"/>
    <lineage>
        <taxon>Eukaryota</taxon>
        <taxon>Metazoa</taxon>
        <taxon>Chordata</taxon>
        <taxon>Craniata</taxon>
        <taxon>Vertebrata</taxon>
        <taxon>Euteleostomi</taxon>
        <taxon>Actinopterygii</taxon>
        <taxon>Neopterygii</taxon>
        <taxon>Teleostei</taxon>
        <taxon>Ostariophysi</taxon>
        <taxon>Siluriformes</taxon>
        <taxon>Bagridae</taxon>
        <taxon>Hemibagrus</taxon>
    </lineage>
</organism>
<evidence type="ECO:0000256" key="2">
    <source>
        <dbReference type="ARBA" id="ARBA00022692"/>
    </source>
</evidence>
<dbReference type="AlphaFoldDB" id="A0AAE0QBW3"/>
<evidence type="ECO:0000313" key="7">
    <source>
        <dbReference type="Proteomes" id="UP001274896"/>
    </source>
</evidence>
<reference evidence="6" key="1">
    <citation type="submission" date="2023-06" db="EMBL/GenBank/DDBJ databases">
        <title>Male Hemibagrus guttatus genome.</title>
        <authorList>
            <person name="Bian C."/>
        </authorList>
    </citation>
    <scope>NUCLEOTIDE SEQUENCE</scope>
    <source>
        <strain evidence="6">Male_cb2023</strain>
        <tissue evidence="6">Muscle</tissue>
    </source>
</reference>
<keyword evidence="2 5" id="KW-0812">Transmembrane</keyword>
<feature type="transmembrane region" description="Helical" evidence="5">
    <location>
        <begin position="12"/>
        <end position="37"/>
    </location>
</feature>
<dbReference type="SUPFAM" id="SSF48652">
    <property type="entry name" value="Tetraspanin"/>
    <property type="match status" value="1"/>
</dbReference>
<dbReference type="FunFam" id="1.10.1450.10:FF:000025">
    <property type="entry name" value="Tetraspanin"/>
    <property type="match status" value="1"/>
</dbReference>